<keyword evidence="2" id="KW-1185">Reference proteome</keyword>
<organism evidence="1 2">
    <name type="scientific">Artomyces pyxidatus</name>
    <dbReference type="NCBI Taxonomy" id="48021"/>
    <lineage>
        <taxon>Eukaryota</taxon>
        <taxon>Fungi</taxon>
        <taxon>Dikarya</taxon>
        <taxon>Basidiomycota</taxon>
        <taxon>Agaricomycotina</taxon>
        <taxon>Agaricomycetes</taxon>
        <taxon>Russulales</taxon>
        <taxon>Auriscalpiaceae</taxon>
        <taxon>Artomyces</taxon>
    </lineage>
</organism>
<sequence>MRSSLVSFLTIFLVGTVHALAMHTEVAKRTTGTASFYNVGNGTCGVVSKATDFVTAIAVPYYNGGASCFKTVTITAYGKTTTAQVVDECPECSYSSLDFSIALFEFFAPLGVGSIDIIWSFT</sequence>
<proteinExistence type="predicted"/>
<dbReference type="Proteomes" id="UP000814140">
    <property type="component" value="Unassembled WGS sequence"/>
</dbReference>
<comment type="caution">
    <text evidence="1">The sequence shown here is derived from an EMBL/GenBank/DDBJ whole genome shotgun (WGS) entry which is preliminary data.</text>
</comment>
<reference evidence="1" key="1">
    <citation type="submission" date="2021-03" db="EMBL/GenBank/DDBJ databases">
        <authorList>
            <consortium name="DOE Joint Genome Institute"/>
            <person name="Ahrendt S."/>
            <person name="Looney B.P."/>
            <person name="Miyauchi S."/>
            <person name="Morin E."/>
            <person name="Drula E."/>
            <person name="Courty P.E."/>
            <person name="Chicoki N."/>
            <person name="Fauchery L."/>
            <person name="Kohler A."/>
            <person name="Kuo A."/>
            <person name="Labutti K."/>
            <person name="Pangilinan J."/>
            <person name="Lipzen A."/>
            <person name="Riley R."/>
            <person name="Andreopoulos W."/>
            <person name="He G."/>
            <person name="Johnson J."/>
            <person name="Barry K.W."/>
            <person name="Grigoriev I.V."/>
            <person name="Nagy L."/>
            <person name="Hibbett D."/>
            <person name="Henrissat B."/>
            <person name="Matheny P.B."/>
            <person name="Labbe J."/>
            <person name="Martin F."/>
        </authorList>
    </citation>
    <scope>NUCLEOTIDE SEQUENCE</scope>
    <source>
        <strain evidence="1">HHB10654</strain>
    </source>
</reference>
<name>A0ACB8T3E1_9AGAM</name>
<gene>
    <name evidence="1" type="ORF">BV25DRAFT_591108</name>
</gene>
<evidence type="ECO:0000313" key="1">
    <source>
        <dbReference type="EMBL" id="KAI0062618.1"/>
    </source>
</evidence>
<reference evidence="1" key="2">
    <citation type="journal article" date="2022" name="New Phytol.">
        <title>Evolutionary transition to the ectomycorrhizal habit in the genomes of a hyperdiverse lineage of mushroom-forming fungi.</title>
        <authorList>
            <person name="Looney B."/>
            <person name="Miyauchi S."/>
            <person name="Morin E."/>
            <person name="Drula E."/>
            <person name="Courty P.E."/>
            <person name="Kohler A."/>
            <person name="Kuo A."/>
            <person name="LaButti K."/>
            <person name="Pangilinan J."/>
            <person name="Lipzen A."/>
            <person name="Riley R."/>
            <person name="Andreopoulos W."/>
            <person name="He G."/>
            <person name="Johnson J."/>
            <person name="Nolan M."/>
            <person name="Tritt A."/>
            <person name="Barry K.W."/>
            <person name="Grigoriev I.V."/>
            <person name="Nagy L.G."/>
            <person name="Hibbett D."/>
            <person name="Henrissat B."/>
            <person name="Matheny P.B."/>
            <person name="Labbe J."/>
            <person name="Martin F.M."/>
        </authorList>
    </citation>
    <scope>NUCLEOTIDE SEQUENCE</scope>
    <source>
        <strain evidence="1">HHB10654</strain>
    </source>
</reference>
<accession>A0ACB8T3E1</accession>
<evidence type="ECO:0000313" key="2">
    <source>
        <dbReference type="Proteomes" id="UP000814140"/>
    </source>
</evidence>
<protein>
    <submittedName>
        <fullName evidence="1">Uncharacterized protein</fullName>
    </submittedName>
</protein>
<dbReference type="EMBL" id="MU277206">
    <property type="protein sequence ID" value="KAI0062618.1"/>
    <property type="molecule type" value="Genomic_DNA"/>
</dbReference>